<dbReference type="OrthoDB" id="9904478at2"/>
<name>A0A133ZZU2_9BACL</name>
<evidence type="ECO:0000313" key="2">
    <source>
        <dbReference type="Proteomes" id="UP000070355"/>
    </source>
</evidence>
<proteinExistence type="predicted"/>
<dbReference type="STRING" id="1379.HMPREF3186_00711"/>
<sequence length="67" mass="8180">MFKNKEFEIIFIMKDDETICVRASKNIVDMVYKLHKDLDELKGDIILDFNGKKVDLRKVDYFRWYMI</sequence>
<evidence type="ECO:0000313" key="1">
    <source>
        <dbReference type="EMBL" id="KXB60951.1"/>
    </source>
</evidence>
<organism evidence="1 2">
    <name type="scientific">Gemella haemolysans</name>
    <dbReference type="NCBI Taxonomy" id="1379"/>
    <lineage>
        <taxon>Bacteria</taxon>
        <taxon>Bacillati</taxon>
        <taxon>Bacillota</taxon>
        <taxon>Bacilli</taxon>
        <taxon>Bacillales</taxon>
        <taxon>Gemellaceae</taxon>
        <taxon>Gemella</taxon>
    </lineage>
</organism>
<comment type="caution">
    <text evidence="1">The sequence shown here is derived from an EMBL/GenBank/DDBJ whole genome shotgun (WGS) entry which is preliminary data.</text>
</comment>
<gene>
    <name evidence="1" type="ORF">HMPREF3186_00711</name>
</gene>
<dbReference type="RefSeq" id="WP_060913937.1">
    <property type="nucleotide sequence ID" value="NZ_KQ959948.1"/>
</dbReference>
<dbReference type="PATRIC" id="fig|1379.3.peg.690"/>
<accession>A0A133ZZU2</accession>
<dbReference type="Proteomes" id="UP000070355">
    <property type="component" value="Unassembled WGS sequence"/>
</dbReference>
<reference evidence="2" key="1">
    <citation type="submission" date="2016-01" db="EMBL/GenBank/DDBJ databases">
        <authorList>
            <person name="Mitreva M."/>
            <person name="Pepin K.H."/>
            <person name="Mihindukulasuriya K.A."/>
            <person name="Fulton R."/>
            <person name="Fronick C."/>
            <person name="O'Laughlin M."/>
            <person name="Miner T."/>
            <person name="Herter B."/>
            <person name="Rosa B.A."/>
            <person name="Cordes M."/>
            <person name="Tomlinson C."/>
            <person name="Wollam A."/>
            <person name="Palsikar V.B."/>
            <person name="Mardis E.R."/>
            <person name="Wilson R.K."/>
        </authorList>
    </citation>
    <scope>NUCLEOTIDE SEQUENCE [LARGE SCALE GENOMIC DNA]</scope>
    <source>
        <strain evidence="2">DNF01167</strain>
    </source>
</reference>
<dbReference type="AlphaFoldDB" id="A0A133ZZU2"/>
<dbReference type="EMBL" id="LSDC01000047">
    <property type="protein sequence ID" value="KXB60951.1"/>
    <property type="molecule type" value="Genomic_DNA"/>
</dbReference>
<protein>
    <submittedName>
        <fullName evidence="1">Uncharacterized protein</fullName>
    </submittedName>
</protein>